<evidence type="ECO:0000256" key="3">
    <source>
        <dbReference type="ARBA" id="ARBA00022827"/>
    </source>
</evidence>
<keyword evidence="8" id="KW-1185">Reference proteome</keyword>
<feature type="transmembrane region" description="Helical" evidence="5">
    <location>
        <begin position="399"/>
        <end position="421"/>
    </location>
</feature>
<reference evidence="7 8" key="1">
    <citation type="journal article" date="2020" name="Fungal Divers.">
        <title>Resolving the Mortierellaceae phylogeny through synthesis of multi-gene phylogenetics and phylogenomics.</title>
        <authorList>
            <person name="Vandepol N."/>
            <person name="Liber J."/>
            <person name="Desiro A."/>
            <person name="Na H."/>
            <person name="Kennedy M."/>
            <person name="Barry K."/>
            <person name="Grigoriev I.V."/>
            <person name="Miller A.N."/>
            <person name="O'Donnell K."/>
            <person name="Stajich J.E."/>
            <person name="Bonito G."/>
        </authorList>
    </citation>
    <scope>NUCLEOTIDE SEQUENCE [LARGE SCALE GENOMIC DNA]</scope>
    <source>
        <strain evidence="7 8">AD045</strain>
    </source>
</reference>
<dbReference type="Proteomes" id="UP001194696">
    <property type="component" value="Unassembled WGS sequence"/>
</dbReference>
<dbReference type="PANTHER" id="PTHR47356:SF2">
    <property type="entry name" value="FAD-BINDING DOMAIN-CONTAINING PROTEIN-RELATED"/>
    <property type="match status" value="1"/>
</dbReference>
<evidence type="ECO:0000313" key="7">
    <source>
        <dbReference type="EMBL" id="KAG0285518.1"/>
    </source>
</evidence>
<dbReference type="InterPro" id="IPR036188">
    <property type="entry name" value="FAD/NAD-bd_sf"/>
</dbReference>
<evidence type="ECO:0000256" key="4">
    <source>
        <dbReference type="ARBA" id="ARBA00023002"/>
    </source>
</evidence>
<evidence type="ECO:0000256" key="5">
    <source>
        <dbReference type="SAM" id="Phobius"/>
    </source>
</evidence>
<gene>
    <name evidence="7" type="ORF">BGZ96_010257</name>
</gene>
<organism evidence="7 8">
    <name type="scientific">Linnemannia gamsii</name>
    <dbReference type="NCBI Taxonomy" id="64522"/>
    <lineage>
        <taxon>Eukaryota</taxon>
        <taxon>Fungi</taxon>
        <taxon>Fungi incertae sedis</taxon>
        <taxon>Mucoromycota</taxon>
        <taxon>Mortierellomycotina</taxon>
        <taxon>Mortierellomycetes</taxon>
        <taxon>Mortierellales</taxon>
        <taxon>Mortierellaceae</taxon>
        <taxon>Linnemannia</taxon>
    </lineage>
</organism>
<dbReference type="SUPFAM" id="SSF51905">
    <property type="entry name" value="FAD/NAD(P)-binding domain"/>
    <property type="match status" value="1"/>
</dbReference>
<keyword evidence="5" id="KW-0812">Transmembrane</keyword>
<keyword evidence="2" id="KW-0285">Flavoprotein</keyword>
<keyword evidence="5" id="KW-0472">Membrane</keyword>
<evidence type="ECO:0000256" key="2">
    <source>
        <dbReference type="ARBA" id="ARBA00022630"/>
    </source>
</evidence>
<dbReference type="InterPro" id="IPR050562">
    <property type="entry name" value="FAD_mOase_fung"/>
</dbReference>
<protein>
    <recommendedName>
        <fullName evidence="6">FAD-binding domain-containing protein</fullName>
    </recommendedName>
</protein>
<keyword evidence="4" id="KW-0560">Oxidoreductase</keyword>
<dbReference type="InterPro" id="IPR002938">
    <property type="entry name" value="FAD-bd"/>
</dbReference>
<dbReference type="EMBL" id="JAAAIM010000660">
    <property type="protein sequence ID" value="KAG0285518.1"/>
    <property type="molecule type" value="Genomic_DNA"/>
</dbReference>
<name>A0ABQ7JUK2_9FUNG</name>
<comment type="similarity">
    <text evidence="1">Belongs to the paxM FAD-dependent monooxygenase family.</text>
</comment>
<evidence type="ECO:0000259" key="6">
    <source>
        <dbReference type="Pfam" id="PF01494"/>
    </source>
</evidence>
<sequence>MSDTQNKPTVLIVGAGLGGLMLGALLERQGVPYIILERAASIKPLGSAMTVGPVLLAIFQQLGIYDNLLTVGKYMTHIRMHNESLQPLKPTDYTPVEDQTGYGFYVVTRPVLYELILKLVPPHKVLFDKEVVSISEAENNVTVQTSDNTRYEGDILVGADGAHSTVRHHLYEELKNKGKLSKSDQDDLPFSCTCLVGQTRTLDPERFPLLKEPVCQFLSVMSDGKPYSWATFTTLENKLAFMVVNYHGTKMSKAAIGRRQDASESEEWGPFAVQAMCEETSKFPVPIGDGKMTLGDIYDLTPKEMISKVMLEEKVFDTWYSGRIVLLGDSCHKLNPAGGQGAANAFHDAVALANLLYALPTTTVHEITQVFKEYHAERHPAAKESFENSQLFSKIMDRGVGGAIALFFVTHTPFWLWKILLGKTVRYRPQIGYIPAIPATGSIPPAVSPSTEKTRVVYERLRYQQAGAV</sequence>
<feature type="domain" description="FAD-binding" evidence="6">
    <location>
        <begin position="304"/>
        <end position="388"/>
    </location>
</feature>
<accession>A0ABQ7JUK2</accession>
<proteinExistence type="inferred from homology"/>
<feature type="domain" description="FAD-binding" evidence="6">
    <location>
        <begin position="9"/>
        <end position="180"/>
    </location>
</feature>
<keyword evidence="3" id="KW-0274">FAD</keyword>
<dbReference type="PANTHER" id="PTHR47356">
    <property type="entry name" value="FAD-DEPENDENT MONOOXYGENASE ASQG-RELATED"/>
    <property type="match status" value="1"/>
</dbReference>
<keyword evidence="5" id="KW-1133">Transmembrane helix</keyword>
<evidence type="ECO:0000256" key="1">
    <source>
        <dbReference type="ARBA" id="ARBA00007992"/>
    </source>
</evidence>
<dbReference type="Pfam" id="PF01494">
    <property type="entry name" value="FAD_binding_3"/>
    <property type="match status" value="2"/>
</dbReference>
<comment type="caution">
    <text evidence="7">The sequence shown here is derived from an EMBL/GenBank/DDBJ whole genome shotgun (WGS) entry which is preliminary data.</text>
</comment>
<dbReference type="PRINTS" id="PR00420">
    <property type="entry name" value="RNGMNOXGNASE"/>
</dbReference>
<evidence type="ECO:0000313" key="8">
    <source>
        <dbReference type="Proteomes" id="UP001194696"/>
    </source>
</evidence>
<dbReference type="Gene3D" id="3.50.50.60">
    <property type="entry name" value="FAD/NAD(P)-binding domain"/>
    <property type="match status" value="1"/>
</dbReference>